<evidence type="ECO:0008006" key="3">
    <source>
        <dbReference type="Google" id="ProtNLM"/>
    </source>
</evidence>
<dbReference type="RefSeq" id="WP_077409404.1">
    <property type="nucleotide sequence ID" value="NZ_JBHRTS010000001.1"/>
</dbReference>
<keyword evidence="2" id="KW-1185">Reference proteome</keyword>
<dbReference type="Gene3D" id="3.40.50.880">
    <property type="match status" value="1"/>
</dbReference>
<sequence length="300" mass="32868">MKTSWLLLIILLNAHDADAQILPDHDPIDILIVSDEVNPHGLPDGDLMQPGDLSDLLSNTPSLHTSSVVEVSTNDLEQATALLNFHPFDEGRPDVLIYFAHRIPNNGNDASGRQAVFVNAVEQFLQDGGGVIAFHHGLYLTAGKQGIQDLLGAEATGAVPWDTVNGQDVIFVGGDHFIGAHQINFSGVTTYSNPAHGVAAANYPFFNNTPDERYPLMDFNNANNGCVLETLFESNYSDQGNQHLLGYTKQCPDWQSKVVAYQPGEYQPHATNGNNLQILLNAIYHVTDFRWDVIFASNMD</sequence>
<protein>
    <recommendedName>
        <fullName evidence="3">ThuA domain-containing protein</fullName>
    </recommendedName>
</protein>
<dbReference type="EMBL" id="JBHRTS010000001">
    <property type="protein sequence ID" value="MFC3192715.1"/>
    <property type="molecule type" value="Genomic_DNA"/>
</dbReference>
<name>A0ABV7J754_9GAMM</name>
<evidence type="ECO:0000313" key="2">
    <source>
        <dbReference type="Proteomes" id="UP001595533"/>
    </source>
</evidence>
<gene>
    <name evidence="1" type="ORF">ACFODZ_00545</name>
</gene>
<accession>A0ABV7J754</accession>
<reference evidence="2" key="1">
    <citation type="journal article" date="2019" name="Int. J. Syst. Evol. Microbiol.">
        <title>The Global Catalogue of Microorganisms (GCM) 10K type strain sequencing project: providing services to taxonomists for standard genome sequencing and annotation.</title>
        <authorList>
            <consortium name="The Broad Institute Genomics Platform"/>
            <consortium name="The Broad Institute Genome Sequencing Center for Infectious Disease"/>
            <person name="Wu L."/>
            <person name="Ma J."/>
        </authorList>
    </citation>
    <scope>NUCLEOTIDE SEQUENCE [LARGE SCALE GENOMIC DNA]</scope>
    <source>
        <strain evidence="2">KCTC 42953</strain>
    </source>
</reference>
<dbReference type="InterPro" id="IPR029062">
    <property type="entry name" value="Class_I_gatase-like"/>
</dbReference>
<comment type="caution">
    <text evidence="1">The sequence shown here is derived from an EMBL/GenBank/DDBJ whole genome shotgun (WGS) entry which is preliminary data.</text>
</comment>
<dbReference type="Proteomes" id="UP001595533">
    <property type="component" value="Unassembled WGS sequence"/>
</dbReference>
<proteinExistence type="predicted"/>
<dbReference type="SUPFAM" id="SSF52317">
    <property type="entry name" value="Class I glutamine amidotransferase-like"/>
    <property type="match status" value="1"/>
</dbReference>
<organism evidence="1 2">
    <name type="scientific">Marinicella sediminis</name>
    <dbReference type="NCBI Taxonomy" id="1792834"/>
    <lineage>
        <taxon>Bacteria</taxon>
        <taxon>Pseudomonadati</taxon>
        <taxon>Pseudomonadota</taxon>
        <taxon>Gammaproteobacteria</taxon>
        <taxon>Lysobacterales</taxon>
        <taxon>Marinicellaceae</taxon>
        <taxon>Marinicella</taxon>
    </lineage>
</organism>
<evidence type="ECO:0000313" key="1">
    <source>
        <dbReference type="EMBL" id="MFC3192715.1"/>
    </source>
</evidence>